<reference evidence="15" key="1">
    <citation type="journal article" date="2023" name="Science">
        <title>Elucidation of the pathway for biosynthesis of saponin adjuvants from the soapbark tree.</title>
        <authorList>
            <person name="Reed J."/>
            <person name="Orme A."/>
            <person name="El-Demerdash A."/>
            <person name="Owen C."/>
            <person name="Martin L.B.B."/>
            <person name="Misra R.C."/>
            <person name="Kikuchi S."/>
            <person name="Rejzek M."/>
            <person name="Martin A.C."/>
            <person name="Harkess A."/>
            <person name="Leebens-Mack J."/>
            <person name="Louveau T."/>
            <person name="Stephenson M.J."/>
            <person name="Osbourn A."/>
        </authorList>
    </citation>
    <scope>NUCLEOTIDE SEQUENCE</scope>
    <source>
        <strain evidence="15">S10</strain>
    </source>
</reference>
<evidence type="ECO:0000256" key="9">
    <source>
        <dbReference type="ARBA" id="ARBA00023286"/>
    </source>
</evidence>
<accession>A0AAD7PHG8</accession>
<evidence type="ECO:0000256" key="11">
    <source>
        <dbReference type="SAM" id="MobiDB-lite"/>
    </source>
</evidence>
<dbReference type="KEGG" id="qsa:O6P43_022276"/>
<feature type="region of interest" description="Disordered" evidence="11">
    <location>
        <begin position="464"/>
        <end position="524"/>
    </location>
</feature>
<dbReference type="PANTHER" id="PTHR18966">
    <property type="entry name" value="IONOTROPIC GLUTAMATE RECEPTOR"/>
    <property type="match status" value="1"/>
</dbReference>
<keyword evidence="4 12" id="KW-1133">Transmembrane helix</keyword>
<dbReference type="AlphaFoldDB" id="A0AAD7PHG8"/>
<evidence type="ECO:0000256" key="12">
    <source>
        <dbReference type="SAM" id="Phobius"/>
    </source>
</evidence>
<proteinExistence type="predicted"/>
<feature type="transmembrane region" description="Helical" evidence="12">
    <location>
        <begin position="164"/>
        <end position="183"/>
    </location>
</feature>
<protein>
    <submittedName>
        <fullName evidence="15">Glutamate receptor-like protein</fullName>
    </submittedName>
</protein>
<keyword evidence="8" id="KW-0325">Glycoprotein</keyword>
<keyword evidence="3 12" id="KW-0812">Transmembrane</keyword>
<gene>
    <name evidence="15" type="ORF">O6P43_022276</name>
</gene>
<dbReference type="GO" id="GO:0016020">
    <property type="term" value="C:membrane"/>
    <property type="evidence" value="ECO:0007669"/>
    <property type="project" value="UniProtKB-SubCell"/>
</dbReference>
<evidence type="ECO:0000256" key="5">
    <source>
        <dbReference type="ARBA" id="ARBA00023065"/>
    </source>
</evidence>
<evidence type="ECO:0000256" key="4">
    <source>
        <dbReference type="ARBA" id="ARBA00022989"/>
    </source>
</evidence>
<keyword evidence="9" id="KW-1071">Ligand-gated ion channel</keyword>
<comment type="caution">
    <text evidence="15">The sequence shown here is derived from an EMBL/GenBank/DDBJ whole genome shotgun (WGS) entry which is preliminary data.</text>
</comment>
<keyword evidence="6 12" id="KW-0472">Membrane</keyword>
<sequence>MANYSGYLLSCFLLLNLLECRVIGSASNNATTSTSSILKLRIGVPKKDGFNQFVKVKWNSRTKKYDITGFCIDVFNAAVKELPFKVYPEFEPFVDEAGKSAGTYKELVQHIPKKYDVVVGDVTIVADRAAVVDFTLPYTETGVRMLVRVQNGNHLNMWVFTRPFSWDLWLTTFIACLFIGLAIRIMERNVNMSELAMENSSPPRERLNTVSILWLPISQVVIPERELVAKNCSRFVLVVWLILAFVLMQSYTASLSSILTLDQLQPKYMSTNQLIAGGYKVGYQTGSFVGDQLLQKRLKFNALNLKPCSNISDYHHALRNGSVAAIFDEIPFIKVFLKKFGSGRYMMVGPTYKTDGLGFAFPQKSNLTSYFSRAILNVTQNVTMDQIEKKYFGSNNGVLEVQDQFAQNSDSPSTSLTAHSFAGLFMITGIATLLALIFSETVIWRKPVGMAKAYSERYLFAPNRKSTDTSSTSMDGSTTRRNNVDDDANIDGQFCENDESPSRSTPQHNQLGPDDQRNASPADVRFVVEV</sequence>
<feature type="transmembrane region" description="Helical" evidence="12">
    <location>
        <begin position="421"/>
        <end position="444"/>
    </location>
</feature>
<keyword evidence="2" id="KW-0813">Transport</keyword>
<evidence type="ECO:0000256" key="8">
    <source>
        <dbReference type="ARBA" id="ARBA00023180"/>
    </source>
</evidence>
<dbReference type="CDD" id="cd13686">
    <property type="entry name" value="GluR_Plant"/>
    <property type="match status" value="1"/>
</dbReference>
<evidence type="ECO:0000256" key="1">
    <source>
        <dbReference type="ARBA" id="ARBA00004141"/>
    </source>
</evidence>
<keyword evidence="16" id="KW-1185">Reference proteome</keyword>
<keyword evidence="7 15" id="KW-0675">Receptor</keyword>
<feature type="compositionally biased region" description="Low complexity" evidence="11">
    <location>
        <begin position="468"/>
        <end position="479"/>
    </location>
</feature>
<dbReference type="Gene3D" id="3.40.190.10">
    <property type="entry name" value="Periplasmic binding protein-like II"/>
    <property type="match status" value="2"/>
</dbReference>
<feature type="transmembrane region" description="Helical" evidence="12">
    <location>
        <begin position="235"/>
        <end position="259"/>
    </location>
</feature>
<evidence type="ECO:0000256" key="7">
    <source>
        <dbReference type="ARBA" id="ARBA00023170"/>
    </source>
</evidence>
<evidence type="ECO:0000259" key="14">
    <source>
        <dbReference type="SMART" id="SM00079"/>
    </source>
</evidence>
<dbReference type="InterPro" id="IPR015683">
    <property type="entry name" value="Ionotropic_Glu_rcpt"/>
</dbReference>
<keyword evidence="5" id="KW-0406">Ion transport</keyword>
<dbReference type="SMART" id="SM00079">
    <property type="entry name" value="PBPe"/>
    <property type="match status" value="1"/>
</dbReference>
<evidence type="ECO:0000256" key="6">
    <source>
        <dbReference type="ARBA" id="ARBA00023136"/>
    </source>
</evidence>
<organism evidence="15 16">
    <name type="scientific">Quillaja saponaria</name>
    <name type="common">Soap bark tree</name>
    <dbReference type="NCBI Taxonomy" id="32244"/>
    <lineage>
        <taxon>Eukaryota</taxon>
        <taxon>Viridiplantae</taxon>
        <taxon>Streptophyta</taxon>
        <taxon>Embryophyta</taxon>
        <taxon>Tracheophyta</taxon>
        <taxon>Spermatophyta</taxon>
        <taxon>Magnoliopsida</taxon>
        <taxon>eudicotyledons</taxon>
        <taxon>Gunneridae</taxon>
        <taxon>Pentapetalae</taxon>
        <taxon>rosids</taxon>
        <taxon>fabids</taxon>
        <taxon>Fabales</taxon>
        <taxon>Quillajaceae</taxon>
        <taxon>Quillaja</taxon>
    </lineage>
</organism>
<dbReference type="InterPro" id="IPR001320">
    <property type="entry name" value="Iontro_rcpt_C"/>
</dbReference>
<evidence type="ECO:0000256" key="2">
    <source>
        <dbReference type="ARBA" id="ARBA00022448"/>
    </source>
</evidence>
<dbReference type="Pfam" id="PF00060">
    <property type="entry name" value="Lig_chan"/>
    <property type="match status" value="1"/>
</dbReference>
<dbReference type="FunFam" id="3.40.190.10:FF:000150">
    <property type="entry name" value="Glutamate receptor 2.7"/>
    <property type="match status" value="1"/>
</dbReference>
<dbReference type="EMBL" id="JARAOO010000009">
    <property type="protein sequence ID" value="KAJ7955738.1"/>
    <property type="molecule type" value="Genomic_DNA"/>
</dbReference>
<name>A0AAD7PHG8_QUISA</name>
<feature type="signal peptide" evidence="13">
    <location>
        <begin position="1"/>
        <end position="26"/>
    </location>
</feature>
<dbReference type="Pfam" id="PF10613">
    <property type="entry name" value="Lig_chan-Glu_bd"/>
    <property type="match status" value="1"/>
</dbReference>
<evidence type="ECO:0000313" key="16">
    <source>
        <dbReference type="Proteomes" id="UP001163823"/>
    </source>
</evidence>
<dbReference type="Proteomes" id="UP001163823">
    <property type="component" value="Chromosome 9"/>
</dbReference>
<dbReference type="InterPro" id="IPR019594">
    <property type="entry name" value="Glu/Gly-bd"/>
</dbReference>
<evidence type="ECO:0000256" key="13">
    <source>
        <dbReference type="SAM" id="SignalP"/>
    </source>
</evidence>
<evidence type="ECO:0000313" key="15">
    <source>
        <dbReference type="EMBL" id="KAJ7955738.1"/>
    </source>
</evidence>
<dbReference type="GO" id="GO:0015276">
    <property type="term" value="F:ligand-gated monoatomic ion channel activity"/>
    <property type="evidence" value="ECO:0007669"/>
    <property type="project" value="InterPro"/>
</dbReference>
<comment type="subcellular location">
    <subcellularLocation>
        <location evidence="1">Membrane</location>
        <topology evidence="1">Multi-pass membrane protein</topology>
    </subcellularLocation>
</comment>
<evidence type="ECO:0000256" key="3">
    <source>
        <dbReference type="ARBA" id="ARBA00022692"/>
    </source>
</evidence>
<keyword evidence="10" id="KW-0407">Ion channel</keyword>
<feature type="chain" id="PRO_5042250947" evidence="13">
    <location>
        <begin position="27"/>
        <end position="530"/>
    </location>
</feature>
<keyword evidence="13" id="KW-0732">Signal</keyword>
<dbReference type="Gene3D" id="1.10.287.70">
    <property type="match status" value="1"/>
</dbReference>
<dbReference type="SUPFAM" id="SSF53850">
    <property type="entry name" value="Periplasmic binding protein-like II"/>
    <property type="match status" value="1"/>
</dbReference>
<evidence type="ECO:0000256" key="10">
    <source>
        <dbReference type="ARBA" id="ARBA00023303"/>
    </source>
</evidence>
<feature type="domain" description="Ionotropic glutamate receptor C-terminal" evidence="14">
    <location>
        <begin position="39"/>
        <end position="394"/>
    </location>
</feature>